<keyword evidence="1" id="KW-0131">Cell cycle</keyword>
<dbReference type="GO" id="GO:0051301">
    <property type="term" value="P:cell division"/>
    <property type="evidence" value="ECO:0007669"/>
    <property type="project" value="UniProtKB-KW"/>
</dbReference>
<dbReference type="GO" id="GO:0016855">
    <property type="term" value="F:racemase and epimerase activity, acting on amino acids and derivatives"/>
    <property type="evidence" value="ECO:0007669"/>
    <property type="project" value="UniProtKB-UniRule"/>
</dbReference>
<evidence type="ECO:0000259" key="3">
    <source>
        <dbReference type="Pfam" id="PF26299"/>
    </source>
</evidence>
<evidence type="ECO:0000256" key="1">
    <source>
        <dbReference type="HAMAP-Rule" id="MF_02209"/>
    </source>
</evidence>
<dbReference type="UniPathway" id="UPA00219"/>
<dbReference type="HAMAP" id="MF_02209">
    <property type="entry name" value="MurL"/>
    <property type="match status" value="1"/>
</dbReference>
<comment type="function">
    <text evidence="1">Cell wall formation. Catalyzes epimerization of the terminal L-glutamate in UDP-N-acetyl-alpha-D-muramoyl-L-alanyl-L-glutamate.</text>
</comment>
<keyword evidence="1" id="KW-0573">Peptidoglycan synthesis</keyword>
<dbReference type="AlphaFoldDB" id="A0A367Y8J7"/>
<dbReference type="InterPro" id="IPR043689">
    <property type="entry name" value="MurL"/>
</dbReference>
<dbReference type="Pfam" id="PF26299">
    <property type="entry name" value="MurL_N"/>
    <property type="match status" value="1"/>
</dbReference>
<dbReference type="GO" id="GO:0008360">
    <property type="term" value="P:regulation of cell shape"/>
    <property type="evidence" value="ECO:0007669"/>
    <property type="project" value="UniProtKB-KW"/>
</dbReference>
<feature type="domain" description="MurL N-terminal" evidence="3">
    <location>
        <begin position="12"/>
        <end position="273"/>
    </location>
</feature>
<dbReference type="InterPro" id="IPR058740">
    <property type="entry name" value="MurL_N"/>
</dbReference>
<reference evidence="4 5" key="1">
    <citation type="submission" date="2018-07" db="EMBL/GenBank/DDBJ databases">
        <title>Microbacterium endoborsara sp. nov., a novel actinobacterium isolated from Borszczowia aralocaspica.</title>
        <authorList>
            <person name="An D."/>
        </authorList>
    </citation>
    <scope>NUCLEOTIDE SEQUENCE [LARGE SCALE GENOMIC DNA]</scope>
    <source>
        <strain evidence="4 5">C1.15228</strain>
    </source>
</reference>
<comment type="pathway">
    <text evidence="1">Cell wall biogenesis; peptidoglycan biosynthesis.</text>
</comment>
<comment type="catalytic activity">
    <reaction evidence="1">
        <text>UDP-N-acetyl-alpha-D-muramoyl-L-alanyl-L-glutamate + ATP + H2O = UDP-N-acetyl-alpha-D-muramoyl-L-alanyl-D-glutamate + AMP + diphosphate + H(+)</text>
        <dbReference type="Rhea" id="RHEA:58812"/>
        <dbReference type="ChEBI" id="CHEBI:15377"/>
        <dbReference type="ChEBI" id="CHEBI:15378"/>
        <dbReference type="ChEBI" id="CHEBI:30616"/>
        <dbReference type="ChEBI" id="CHEBI:33019"/>
        <dbReference type="ChEBI" id="CHEBI:83900"/>
        <dbReference type="ChEBI" id="CHEBI:142725"/>
        <dbReference type="ChEBI" id="CHEBI:456215"/>
        <dbReference type="EC" id="5.1.1.23"/>
    </reaction>
</comment>
<evidence type="ECO:0000259" key="2">
    <source>
        <dbReference type="Pfam" id="PF26298"/>
    </source>
</evidence>
<dbReference type="EMBL" id="QORO01000001">
    <property type="protein sequence ID" value="RCK61949.1"/>
    <property type="molecule type" value="Genomic_DNA"/>
</dbReference>
<keyword evidence="1" id="KW-0133">Cell shape</keyword>
<dbReference type="Proteomes" id="UP000253508">
    <property type="component" value="Unassembled WGS sequence"/>
</dbReference>
<dbReference type="GO" id="GO:0071555">
    <property type="term" value="P:cell wall organization"/>
    <property type="evidence" value="ECO:0007669"/>
    <property type="project" value="UniProtKB-KW"/>
</dbReference>
<dbReference type="GO" id="GO:0005737">
    <property type="term" value="C:cytoplasm"/>
    <property type="evidence" value="ECO:0007669"/>
    <property type="project" value="UniProtKB-UniRule"/>
</dbReference>
<dbReference type="RefSeq" id="WP_114117050.1">
    <property type="nucleotide sequence ID" value="NZ_BMHU01000004.1"/>
</dbReference>
<comment type="similarity">
    <text evidence="1">Belongs to the MurL family.</text>
</comment>
<keyword evidence="5" id="KW-1185">Reference proteome</keyword>
<dbReference type="Pfam" id="PF26298">
    <property type="entry name" value="MurL_epimerase_C"/>
    <property type="match status" value="1"/>
</dbReference>
<keyword evidence="1" id="KW-0961">Cell wall biogenesis/degradation</keyword>
<comment type="caution">
    <text evidence="4">The sequence shown here is derived from an EMBL/GenBank/DDBJ whole genome shotgun (WGS) entry which is preliminary data.</text>
</comment>
<dbReference type="InterPro" id="IPR058741">
    <property type="entry name" value="MurL_C"/>
</dbReference>
<name>A0A367Y8J7_9MICO</name>
<accession>A0A367Y8J7</accession>
<keyword evidence="1" id="KW-0413">Isomerase</keyword>
<protein>
    <recommendedName>
        <fullName evidence="1">UDP-N-acetyl-alpha-D-muramoyl-L-alanyl-L-glutamate epimerase</fullName>
        <ecNumber evidence="1">5.1.1.23</ecNumber>
    </recommendedName>
    <alternativeName>
        <fullName evidence="1">UDP-MurNAc-L-Ala-L-Glu epimerase</fullName>
    </alternativeName>
</protein>
<sequence>MEFAFSEARPRITRFECREAERSGNQLTLRYAAVAGETEVYAFSERIEIPGELPDSAVADGLVRLLTLAASLSYYKAFAPVTFAVPGGLTAAERAFITELIAGGLGEFAIVNDLPGALEPEIDAPELPAVQTGSAGSATGRALVAVGGGKDSIVSIEALKAASVDVTAFGINPRGPILRTAEVAGLELERAGRKIDQLLLRLNAEGAPNGHVPVTAINSLIALLSALATGHDTVVFSNEASASYGNQVWHGRDINHQWSKSSHFEGLLRDSVPAGSPEYVSLLRPLTELRIARAFARHTAYHRVFTSCNRAFTMSAAADASWCGECPKCRFVSLILAPFLSRDDLLAIFGGRDMFAEPAQREGYLELLGVDGLFKPFECVGEPDECRVALEMIRDRDDWAGHPFLDDAAVRAVHATAAERESVFAWRSGEHHLSAELEEVARAI</sequence>
<evidence type="ECO:0000313" key="5">
    <source>
        <dbReference type="Proteomes" id="UP000253508"/>
    </source>
</evidence>
<gene>
    <name evidence="1" type="primary">murL</name>
    <name evidence="4" type="ORF">DTO57_04885</name>
</gene>
<dbReference type="OrthoDB" id="9768152at2"/>
<feature type="domain" description="MurL C-terminal" evidence="2">
    <location>
        <begin position="304"/>
        <end position="420"/>
    </location>
</feature>
<evidence type="ECO:0000313" key="4">
    <source>
        <dbReference type="EMBL" id="RCK61949.1"/>
    </source>
</evidence>
<dbReference type="GO" id="GO:0009252">
    <property type="term" value="P:peptidoglycan biosynthetic process"/>
    <property type="evidence" value="ECO:0007669"/>
    <property type="project" value="UniProtKB-UniRule"/>
</dbReference>
<keyword evidence="1" id="KW-0132">Cell division</keyword>
<proteinExistence type="inferred from homology"/>
<organism evidence="4 5">
    <name type="scientific">Microbacterium sorbitolivorans</name>
    <dbReference type="NCBI Taxonomy" id="1867410"/>
    <lineage>
        <taxon>Bacteria</taxon>
        <taxon>Bacillati</taxon>
        <taxon>Actinomycetota</taxon>
        <taxon>Actinomycetes</taxon>
        <taxon>Micrococcales</taxon>
        <taxon>Microbacteriaceae</taxon>
        <taxon>Microbacterium</taxon>
    </lineage>
</organism>
<dbReference type="EC" id="5.1.1.23" evidence="1"/>